<evidence type="ECO:0000313" key="1">
    <source>
        <dbReference type="EMBL" id="KAL2464580.1"/>
    </source>
</evidence>
<organism evidence="1 2">
    <name type="scientific">Forsythia ovata</name>
    <dbReference type="NCBI Taxonomy" id="205694"/>
    <lineage>
        <taxon>Eukaryota</taxon>
        <taxon>Viridiplantae</taxon>
        <taxon>Streptophyta</taxon>
        <taxon>Embryophyta</taxon>
        <taxon>Tracheophyta</taxon>
        <taxon>Spermatophyta</taxon>
        <taxon>Magnoliopsida</taxon>
        <taxon>eudicotyledons</taxon>
        <taxon>Gunneridae</taxon>
        <taxon>Pentapetalae</taxon>
        <taxon>asterids</taxon>
        <taxon>lamiids</taxon>
        <taxon>Lamiales</taxon>
        <taxon>Oleaceae</taxon>
        <taxon>Forsythieae</taxon>
        <taxon>Forsythia</taxon>
    </lineage>
</organism>
<comment type="caution">
    <text evidence="1">The sequence shown here is derived from an EMBL/GenBank/DDBJ whole genome shotgun (WGS) entry which is preliminary data.</text>
</comment>
<dbReference type="EMBL" id="JBFOLJ010000018">
    <property type="protein sequence ID" value="KAL2464580.1"/>
    <property type="molecule type" value="Genomic_DNA"/>
</dbReference>
<sequence>MKSVADTLSTSDHPVSDEDLLMYILGGVVSEYDAIVVYLTSRSEFVSLQDVQYLLQVHGMRMKQLCATSSIDFGLQLTILCLGDELRKLRDILSHIILPTLENIIRVWVEEEDERVDLIYSVKAVTCHSNLSDEDLLMYILGANYVVPRRGFKENQDSPSHILLLTQDNIFRVLLEEEDEEGPKATALCSGIVIISEYCKGNSSVVKYPLGLKLIGLHIEDISFTTDQTKHYLEVGNTSYESYDSSAKRRLLVSLGLFFCIYYKGGMLGEHSASLPRASILTEG</sequence>
<accession>A0ABD1PL15</accession>
<gene>
    <name evidence="1" type="ORF">Fot_52536</name>
</gene>
<proteinExistence type="predicted"/>
<evidence type="ECO:0000313" key="2">
    <source>
        <dbReference type="Proteomes" id="UP001604277"/>
    </source>
</evidence>
<name>A0ABD1PL15_9LAMI</name>
<keyword evidence="2" id="KW-1185">Reference proteome</keyword>
<reference evidence="2" key="1">
    <citation type="submission" date="2024-07" db="EMBL/GenBank/DDBJ databases">
        <title>Two chromosome-level genome assemblies of Korean endemic species Abeliophyllum distichum and Forsythia ovata (Oleaceae).</title>
        <authorList>
            <person name="Jang H."/>
        </authorList>
    </citation>
    <scope>NUCLEOTIDE SEQUENCE [LARGE SCALE GENOMIC DNA]</scope>
</reference>
<protein>
    <submittedName>
        <fullName evidence="1">Retrovirus-related Pol polyprotein from transposon TNT 1-94</fullName>
    </submittedName>
</protein>
<dbReference type="Proteomes" id="UP001604277">
    <property type="component" value="Unassembled WGS sequence"/>
</dbReference>
<dbReference type="AlphaFoldDB" id="A0ABD1PL15"/>